<keyword evidence="1" id="KW-0472">Membrane</keyword>
<dbReference type="Proteomes" id="UP000198324">
    <property type="component" value="Unassembled WGS sequence"/>
</dbReference>
<name>A0A238Y7H6_9BACT</name>
<feature type="transmembrane region" description="Helical" evidence="1">
    <location>
        <begin position="144"/>
        <end position="162"/>
    </location>
</feature>
<dbReference type="EMBL" id="FZOC01000001">
    <property type="protein sequence ID" value="SNR66902.1"/>
    <property type="molecule type" value="Genomic_DNA"/>
</dbReference>
<gene>
    <name evidence="2" type="ORF">SAMN04488503_0747</name>
</gene>
<dbReference type="AlphaFoldDB" id="A0A238Y7H6"/>
<keyword evidence="1" id="KW-0812">Transmembrane</keyword>
<feature type="transmembrane region" description="Helical" evidence="1">
    <location>
        <begin position="87"/>
        <end position="105"/>
    </location>
</feature>
<evidence type="ECO:0000313" key="3">
    <source>
        <dbReference type="Proteomes" id="UP000198324"/>
    </source>
</evidence>
<feature type="transmembrane region" description="Helical" evidence="1">
    <location>
        <begin position="335"/>
        <end position="352"/>
    </location>
</feature>
<organism evidence="2 3">
    <name type="scientific">Humidesulfovibrio mexicanus</name>
    <dbReference type="NCBI Taxonomy" id="147047"/>
    <lineage>
        <taxon>Bacteria</taxon>
        <taxon>Pseudomonadati</taxon>
        <taxon>Thermodesulfobacteriota</taxon>
        <taxon>Desulfovibrionia</taxon>
        <taxon>Desulfovibrionales</taxon>
        <taxon>Desulfovibrionaceae</taxon>
        <taxon>Humidesulfovibrio</taxon>
    </lineage>
</organism>
<evidence type="ECO:0000313" key="2">
    <source>
        <dbReference type="EMBL" id="SNR66902.1"/>
    </source>
</evidence>
<feature type="transmembrane region" description="Helical" evidence="1">
    <location>
        <begin position="215"/>
        <end position="233"/>
    </location>
</feature>
<proteinExistence type="predicted"/>
<protein>
    <recommendedName>
        <fullName evidence="4">Dolichyl-diphosphooligosaccharide--protein glycosyltransferase</fullName>
    </recommendedName>
</protein>
<accession>A0A238Y7H6</accession>
<dbReference type="OrthoDB" id="9796223at2"/>
<reference evidence="2 3" key="1">
    <citation type="submission" date="2017-06" db="EMBL/GenBank/DDBJ databases">
        <authorList>
            <person name="Kim H.J."/>
            <person name="Triplett B.A."/>
        </authorList>
    </citation>
    <scope>NUCLEOTIDE SEQUENCE [LARGE SCALE GENOMIC DNA]</scope>
    <source>
        <strain evidence="2 3">DSM 13116</strain>
    </source>
</reference>
<keyword evidence="3" id="KW-1185">Reference proteome</keyword>
<evidence type="ECO:0000256" key="1">
    <source>
        <dbReference type="SAM" id="Phobius"/>
    </source>
</evidence>
<dbReference type="Gene3D" id="3.40.1380.40">
    <property type="match status" value="1"/>
</dbReference>
<dbReference type="RefSeq" id="WP_089271817.1">
    <property type="nucleotide sequence ID" value="NZ_FZOC01000001.1"/>
</dbReference>
<sequence length="663" mass="71957">MTGALAAGGSAALGYALASAIRLHRISDSFHVSYSDSKLPMLVESDGYFHLWRAKALLASQALWTSEPPVSVLAAFMSALTDSPVELVAYWIPAFFGIAAGIWCWAWGRLLGAPKRYCALAALAGALVPAWFDRCCPGWFDTDPGIAFFWLGGLFATARMSLAPGRPAAAHTLLMAVCSALLAWWWKPGLAMVSFFLILWGATFPLAHENTWRNIRIATALGVLAIPTALLLLPNTALPEGLGAYRDYMLVHAKMVLGRTNDAALLSIDELAPLTPLELLRELGGNAVSGACSLAAAGLLFLRSPRPALFLLPALGAAALALIAQRFVFLAALPAALGIGLLPWLVAEGLRSRRFQALFAKPRLVVGLAWGASAAMVASLVYAQTTNELRFSFQEPQDRIALTLKRIAPPDARLWNWWDDGYFLAARSGLTPLFHGGSQTARMGYIAARPLVSDNPLLARRWIRLFALRGEQTLAPLAAAWGGEEAAWDGLEKVLSNPDMAAALSEMPRLAQGIDWFIPQGRVFLYLPQRFLRLSMWWIGMGKSRHHDVAAFKPHIDSFRRSSFRFDPLRKRVELPPEVLAKGYTDFGGVFVTSRAPLVEPFGGGVPGPYIVTSELSPWLYIVDESAIRSIGFRLLAPSGAPLPGFAPVVANHAYGGLWEVLP</sequence>
<feature type="transmembrane region" description="Helical" evidence="1">
    <location>
        <begin position="364"/>
        <end position="383"/>
    </location>
</feature>
<feature type="transmembrane region" description="Helical" evidence="1">
    <location>
        <begin position="283"/>
        <end position="302"/>
    </location>
</feature>
<feature type="transmembrane region" description="Helical" evidence="1">
    <location>
        <begin position="309"/>
        <end position="329"/>
    </location>
</feature>
<evidence type="ECO:0008006" key="4">
    <source>
        <dbReference type="Google" id="ProtNLM"/>
    </source>
</evidence>
<feature type="transmembrane region" description="Helical" evidence="1">
    <location>
        <begin position="192"/>
        <end position="208"/>
    </location>
</feature>
<keyword evidence="1" id="KW-1133">Transmembrane helix</keyword>